<keyword evidence="1" id="KW-0732">Signal</keyword>
<dbReference type="InterPro" id="IPR056710">
    <property type="entry name" value="DUF7808"/>
</dbReference>
<feature type="signal peptide" evidence="1">
    <location>
        <begin position="1"/>
        <end position="19"/>
    </location>
</feature>
<reference evidence="4" key="1">
    <citation type="submission" date="2024-02" db="UniProtKB">
        <authorList>
            <consortium name="WormBaseParasite"/>
        </authorList>
    </citation>
    <scope>IDENTIFICATION</scope>
</reference>
<feature type="chain" id="PRO_5042227109" description="DUF7808 domain-containing protein" evidence="1">
    <location>
        <begin position="20"/>
        <end position="163"/>
    </location>
</feature>
<dbReference type="Proteomes" id="UP000887575">
    <property type="component" value="Unassembled WGS sequence"/>
</dbReference>
<organism evidence="3 4">
    <name type="scientific">Mesorhabditis belari</name>
    <dbReference type="NCBI Taxonomy" id="2138241"/>
    <lineage>
        <taxon>Eukaryota</taxon>
        <taxon>Metazoa</taxon>
        <taxon>Ecdysozoa</taxon>
        <taxon>Nematoda</taxon>
        <taxon>Chromadorea</taxon>
        <taxon>Rhabditida</taxon>
        <taxon>Rhabditina</taxon>
        <taxon>Rhabditomorpha</taxon>
        <taxon>Rhabditoidea</taxon>
        <taxon>Rhabditidae</taxon>
        <taxon>Mesorhabditinae</taxon>
        <taxon>Mesorhabditis</taxon>
    </lineage>
</organism>
<dbReference type="PANTHER" id="PTHR34493">
    <property type="entry name" value="PROTEIN CBG13422-RELATED"/>
    <property type="match status" value="1"/>
</dbReference>
<sequence>MFLHFLFILFAFSFDSFKAKPPITSYYWNVRTFQCDHYDHSNLTRCALHLPKRESEVNPLCHEETDQTGNFESNFENVTRVYCRIGCEEGDEATVLAKIPSWNHKCNIYYSYNLERRWEDWFLWRSEPCLSTSVSFTIRCGFPRNPAIFYRDNSHLFEYEDGS</sequence>
<evidence type="ECO:0000313" key="4">
    <source>
        <dbReference type="WBParaSite" id="MBELARI_LOCUS8036"/>
    </source>
</evidence>
<accession>A0AAF3JB72</accession>
<protein>
    <recommendedName>
        <fullName evidence="2">DUF7808 domain-containing protein</fullName>
    </recommendedName>
</protein>
<feature type="domain" description="DUF7808" evidence="2">
    <location>
        <begin position="26"/>
        <end position="158"/>
    </location>
</feature>
<name>A0AAF3JB72_9BILA</name>
<dbReference type="WBParaSite" id="MBELARI_LOCUS8036">
    <property type="protein sequence ID" value="MBELARI_LOCUS8036"/>
    <property type="gene ID" value="MBELARI_LOCUS8036"/>
</dbReference>
<evidence type="ECO:0000256" key="1">
    <source>
        <dbReference type="SAM" id="SignalP"/>
    </source>
</evidence>
<dbReference type="Pfam" id="PF25096">
    <property type="entry name" value="DUF7808"/>
    <property type="match status" value="1"/>
</dbReference>
<keyword evidence="3" id="KW-1185">Reference proteome</keyword>
<proteinExistence type="predicted"/>
<dbReference type="AlphaFoldDB" id="A0AAF3JB72"/>
<evidence type="ECO:0000259" key="2">
    <source>
        <dbReference type="Pfam" id="PF25096"/>
    </source>
</evidence>
<dbReference type="PANTHER" id="PTHR34493:SF1">
    <property type="entry name" value="SECRETED PROTEIN"/>
    <property type="match status" value="1"/>
</dbReference>
<evidence type="ECO:0000313" key="3">
    <source>
        <dbReference type="Proteomes" id="UP000887575"/>
    </source>
</evidence>